<keyword evidence="1" id="KW-0812">Transmembrane</keyword>
<proteinExistence type="predicted"/>
<dbReference type="AlphaFoldDB" id="X1V9M7"/>
<evidence type="ECO:0000256" key="1">
    <source>
        <dbReference type="SAM" id="Phobius"/>
    </source>
</evidence>
<organism evidence="2">
    <name type="scientific">marine sediment metagenome</name>
    <dbReference type="NCBI Taxonomy" id="412755"/>
    <lineage>
        <taxon>unclassified sequences</taxon>
        <taxon>metagenomes</taxon>
        <taxon>ecological metagenomes</taxon>
    </lineage>
</organism>
<reference evidence="2" key="1">
    <citation type="journal article" date="2014" name="Front. Microbiol.">
        <title>High frequency of phylogenetically diverse reductive dehalogenase-homologous genes in deep subseafloor sedimentary metagenomes.</title>
        <authorList>
            <person name="Kawai M."/>
            <person name="Futagami T."/>
            <person name="Toyoda A."/>
            <person name="Takaki Y."/>
            <person name="Nishi S."/>
            <person name="Hori S."/>
            <person name="Arai W."/>
            <person name="Tsubouchi T."/>
            <person name="Morono Y."/>
            <person name="Uchiyama I."/>
            <person name="Ito T."/>
            <person name="Fujiyama A."/>
            <person name="Inagaki F."/>
            <person name="Takami H."/>
        </authorList>
    </citation>
    <scope>NUCLEOTIDE SEQUENCE</scope>
    <source>
        <strain evidence="2">Expedition CK06-06</strain>
    </source>
</reference>
<feature type="transmembrane region" description="Helical" evidence="1">
    <location>
        <begin position="73"/>
        <end position="92"/>
    </location>
</feature>
<evidence type="ECO:0000313" key="2">
    <source>
        <dbReference type="EMBL" id="GAJ02215.1"/>
    </source>
</evidence>
<sequence length="94" mass="11104">MYRIDKLFFIIGPILILIGTFFIWYFDKKKIKTNPLIGLYKIASFLTKNYPKEEIVRHEKLYYPHNKKMNNRILIGWILIIVGTGMLVIAALQS</sequence>
<keyword evidence="1" id="KW-1133">Transmembrane helix</keyword>
<gene>
    <name evidence="2" type="ORF">S12H4_32154</name>
</gene>
<name>X1V9M7_9ZZZZ</name>
<feature type="transmembrane region" description="Helical" evidence="1">
    <location>
        <begin position="7"/>
        <end position="26"/>
    </location>
</feature>
<dbReference type="EMBL" id="BARW01018831">
    <property type="protein sequence ID" value="GAJ02215.1"/>
    <property type="molecule type" value="Genomic_DNA"/>
</dbReference>
<comment type="caution">
    <text evidence="2">The sequence shown here is derived from an EMBL/GenBank/DDBJ whole genome shotgun (WGS) entry which is preliminary data.</text>
</comment>
<accession>X1V9M7</accession>
<keyword evidence="1" id="KW-0472">Membrane</keyword>
<protein>
    <submittedName>
        <fullName evidence="2">Uncharacterized protein</fullName>
    </submittedName>
</protein>